<reference evidence="2" key="1">
    <citation type="submission" date="2022-08" db="UniProtKB">
        <authorList>
            <consortium name="EnsemblMetazoa"/>
        </authorList>
    </citation>
    <scope>IDENTIFICATION</scope>
    <source>
        <strain evidence="2">05x7-T-G4-1.051#20</strain>
    </source>
</reference>
<name>A0A8W8LCH6_MAGGI</name>
<dbReference type="AlphaFoldDB" id="A0A8W8LCH6"/>
<dbReference type="Proteomes" id="UP000005408">
    <property type="component" value="Unassembled WGS sequence"/>
</dbReference>
<accession>A0A8W8LCH6</accession>
<protein>
    <submittedName>
        <fullName evidence="2">Uncharacterized protein</fullName>
    </submittedName>
</protein>
<feature type="compositionally biased region" description="Polar residues" evidence="1">
    <location>
        <begin position="147"/>
        <end position="157"/>
    </location>
</feature>
<keyword evidence="3" id="KW-1185">Reference proteome</keyword>
<evidence type="ECO:0000256" key="1">
    <source>
        <dbReference type="SAM" id="MobiDB-lite"/>
    </source>
</evidence>
<sequence>MLRVQTRAGAEMNLEATVAQALSKGEWIFILFKVCNRGTSHRLRYIRQRMMNWGLTVMLLAALTCVFKCEDGSDAEGWIVESTDYNSQVSLLKKLIESEMNKERRQKQFEEEMARLYMDSSPSELRPVPRKKSYLWFRSKSSANPVQTVQTRVSIGQSLHPPPEETNKPKGLFRYGKK</sequence>
<organism evidence="2 3">
    <name type="scientific">Magallana gigas</name>
    <name type="common">Pacific oyster</name>
    <name type="synonym">Crassostrea gigas</name>
    <dbReference type="NCBI Taxonomy" id="29159"/>
    <lineage>
        <taxon>Eukaryota</taxon>
        <taxon>Metazoa</taxon>
        <taxon>Spiralia</taxon>
        <taxon>Lophotrochozoa</taxon>
        <taxon>Mollusca</taxon>
        <taxon>Bivalvia</taxon>
        <taxon>Autobranchia</taxon>
        <taxon>Pteriomorphia</taxon>
        <taxon>Ostreida</taxon>
        <taxon>Ostreoidea</taxon>
        <taxon>Ostreidae</taxon>
        <taxon>Magallana</taxon>
    </lineage>
</organism>
<feature type="region of interest" description="Disordered" evidence="1">
    <location>
        <begin position="147"/>
        <end position="178"/>
    </location>
</feature>
<proteinExistence type="predicted"/>
<evidence type="ECO:0000313" key="2">
    <source>
        <dbReference type="EnsemblMetazoa" id="G26930.1:cds"/>
    </source>
</evidence>
<evidence type="ECO:0000313" key="3">
    <source>
        <dbReference type="Proteomes" id="UP000005408"/>
    </source>
</evidence>
<dbReference type="EnsemblMetazoa" id="G26930.1">
    <property type="protein sequence ID" value="G26930.1:cds"/>
    <property type="gene ID" value="G26930"/>
</dbReference>